<protein>
    <recommendedName>
        <fullName evidence="5">Actin-related protein 8</fullName>
    </recommendedName>
</protein>
<feature type="compositionally biased region" description="Basic and acidic residues" evidence="2">
    <location>
        <begin position="86"/>
        <end position="104"/>
    </location>
</feature>
<evidence type="ECO:0000313" key="3">
    <source>
        <dbReference type="EMBL" id="KAG2181440.1"/>
    </source>
</evidence>
<reference evidence="3" key="1">
    <citation type="submission" date="2020-12" db="EMBL/GenBank/DDBJ databases">
        <title>Metabolic potential, ecology and presence of endohyphal bacteria is reflected in genomic diversity of Mucoromycotina.</title>
        <authorList>
            <person name="Muszewska A."/>
            <person name="Okrasinska A."/>
            <person name="Steczkiewicz K."/>
            <person name="Drgas O."/>
            <person name="Orlowska M."/>
            <person name="Perlinska-Lenart U."/>
            <person name="Aleksandrzak-Piekarczyk T."/>
            <person name="Szatraj K."/>
            <person name="Zielenkiewicz U."/>
            <person name="Pilsyk S."/>
            <person name="Malc E."/>
            <person name="Mieczkowski P."/>
            <person name="Kruszewska J.S."/>
            <person name="Biernat P."/>
            <person name="Pawlowska J."/>
        </authorList>
    </citation>
    <scope>NUCLEOTIDE SEQUENCE</scope>
    <source>
        <strain evidence="3">WA0000051536</strain>
    </source>
</reference>
<dbReference type="Gene3D" id="3.30.420.40">
    <property type="match status" value="3"/>
</dbReference>
<dbReference type="SMART" id="SM00268">
    <property type="entry name" value="ACTIN"/>
    <property type="match status" value="1"/>
</dbReference>
<dbReference type="SUPFAM" id="SSF53067">
    <property type="entry name" value="Actin-like ATPase domain"/>
    <property type="match status" value="2"/>
</dbReference>
<dbReference type="CDD" id="cd10206">
    <property type="entry name" value="ASKHA_NBD_Arp8-like"/>
    <property type="match status" value="1"/>
</dbReference>
<feature type="compositionally biased region" description="Acidic residues" evidence="2">
    <location>
        <begin position="218"/>
        <end position="227"/>
    </location>
</feature>
<comment type="caution">
    <text evidence="3">The sequence shown here is derived from an EMBL/GenBank/DDBJ whole genome shotgun (WGS) entry which is preliminary data.</text>
</comment>
<dbReference type="AlphaFoldDB" id="A0A8H7PX99"/>
<gene>
    <name evidence="3" type="ORF">INT44_008253</name>
</gene>
<evidence type="ECO:0000313" key="4">
    <source>
        <dbReference type="Proteomes" id="UP000612746"/>
    </source>
</evidence>
<dbReference type="InterPro" id="IPR004000">
    <property type="entry name" value="Actin"/>
</dbReference>
<accession>A0A8H7PX99</accession>
<feature type="compositionally biased region" description="Basic residues" evidence="2">
    <location>
        <begin position="105"/>
        <end position="116"/>
    </location>
</feature>
<dbReference type="OrthoDB" id="5572108at2759"/>
<evidence type="ECO:0008006" key="5">
    <source>
        <dbReference type="Google" id="ProtNLM"/>
    </source>
</evidence>
<dbReference type="Pfam" id="PF00022">
    <property type="entry name" value="Actin"/>
    <property type="match status" value="1"/>
</dbReference>
<dbReference type="Gene3D" id="3.90.640.10">
    <property type="entry name" value="Actin, Chain A, domain 4"/>
    <property type="match status" value="1"/>
</dbReference>
<feature type="compositionally biased region" description="Low complexity" evidence="2">
    <location>
        <begin position="8"/>
        <end position="19"/>
    </location>
</feature>
<feature type="compositionally biased region" description="Polar residues" evidence="2">
    <location>
        <begin position="632"/>
        <end position="646"/>
    </location>
</feature>
<feature type="compositionally biased region" description="Polar residues" evidence="2">
    <location>
        <begin position="20"/>
        <end position="32"/>
    </location>
</feature>
<name>A0A8H7PX99_9FUNG</name>
<feature type="compositionally biased region" description="Polar residues" evidence="2">
    <location>
        <begin position="42"/>
        <end position="71"/>
    </location>
</feature>
<keyword evidence="4" id="KW-1185">Reference proteome</keyword>
<evidence type="ECO:0000256" key="2">
    <source>
        <dbReference type="SAM" id="MobiDB-lite"/>
    </source>
</evidence>
<dbReference type="InterPro" id="IPR043129">
    <property type="entry name" value="ATPase_NBD"/>
</dbReference>
<proteinExistence type="inferred from homology"/>
<dbReference type="PANTHER" id="PTHR11937">
    <property type="entry name" value="ACTIN"/>
    <property type="match status" value="1"/>
</dbReference>
<dbReference type="EMBL" id="JAEPRA010000008">
    <property type="protein sequence ID" value="KAG2181440.1"/>
    <property type="molecule type" value="Genomic_DNA"/>
</dbReference>
<comment type="similarity">
    <text evidence="1">Belongs to the actin family.</text>
</comment>
<feature type="region of interest" description="Disordered" evidence="2">
    <location>
        <begin position="200"/>
        <end position="241"/>
    </location>
</feature>
<organism evidence="3 4">
    <name type="scientific">Umbelopsis vinacea</name>
    <dbReference type="NCBI Taxonomy" id="44442"/>
    <lineage>
        <taxon>Eukaryota</taxon>
        <taxon>Fungi</taxon>
        <taxon>Fungi incertae sedis</taxon>
        <taxon>Mucoromycota</taxon>
        <taxon>Mucoromycotina</taxon>
        <taxon>Umbelopsidomycetes</taxon>
        <taxon>Umbelopsidales</taxon>
        <taxon>Umbelopsidaceae</taxon>
        <taxon>Umbelopsis</taxon>
    </lineage>
</organism>
<feature type="region of interest" description="Disordered" evidence="2">
    <location>
        <begin position="1"/>
        <end position="116"/>
    </location>
</feature>
<evidence type="ECO:0000256" key="1">
    <source>
        <dbReference type="RuleBase" id="RU000487"/>
    </source>
</evidence>
<sequence>MSTQQPDSYLKSLSKKQYSWMQQASSPQSDSAGSPEPERPTKASSVDTATNADSMNTTELEAPSDTPSQPNDPMDTSADVEPDQAAEDHDVVVDQTEHKAPSRHRDIKTKPTNRPRFKYTSFPVKGFNILPTRNITSQYAKNDSLNLQGILAGEESILPDPETEGSDVIIIHPGSRSLRIGRASEAFPTTIPHVIARRMKTKQSKRSQPRQMLPMDFDLTEEDLDNDTDMKDATDEDAATNKTPMTPLQMAALEAIEGTLKYRMKQAKRRSVPNANAQVISYNSQAVQEIIPDHNDPYKVEWTDPSANGKRPAHFVGEKALNLPLDANPDYRLFYPMQYGQLNSVDYSSLQEVVGDLQAIWTESIQSELEIEDADFRNFNAILVIPDVYNRNHISEIVTMMLRYMKFRGVCVQQESTCATFGAGTSMACVVDIGAQKTSVSCVEDGLCIPDSRITLPMGGDDITTVFASFLKRNKFPYSNMDISLAYNWRLFEGLKEKWCTLNEAEISVQVYDFFVRVPERTTRKFQCKVYEEVFLAPLCLIFPGILDPERRAITAQKWSSENVIDDIADETGVAAVQTQPASTLTLPVKSKPSTPLPSGLSPGVKPVTAPSTPAASDHVDSPAPAEAEDITASQSNAATSESSMSPEKVEDAYIPTPIDTAIAQSILTSSSNSEERMKKFFTSIILVGGGGKIGNMDRLLEDCILSTSLARKHGVDKVEILPAPRELDPRLLVWKGAYVLSKLESTNEMWIGQNEWNEVGVRCLRDRMLFVWLIMTHFGMDVHIELLIIYNTVYLIVLELLGTFIEFFADIVQLPLNKEEVTSNSSGRENLSL</sequence>
<feature type="compositionally biased region" description="Low complexity" evidence="2">
    <location>
        <begin position="590"/>
        <end position="604"/>
    </location>
</feature>
<feature type="region of interest" description="Disordered" evidence="2">
    <location>
        <begin position="585"/>
        <end position="649"/>
    </location>
</feature>
<dbReference type="Proteomes" id="UP000612746">
    <property type="component" value="Unassembled WGS sequence"/>
</dbReference>